<feature type="transmembrane region" description="Helical" evidence="1">
    <location>
        <begin position="176"/>
        <end position="205"/>
    </location>
</feature>
<feature type="transmembrane region" description="Helical" evidence="1">
    <location>
        <begin position="339"/>
        <end position="360"/>
    </location>
</feature>
<gene>
    <name evidence="2" type="ORF">H8S18_14240</name>
</gene>
<feature type="transmembrane region" description="Helical" evidence="1">
    <location>
        <begin position="20"/>
        <end position="37"/>
    </location>
</feature>
<feature type="transmembrane region" description="Helical" evidence="1">
    <location>
        <begin position="88"/>
        <end position="110"/>
    </location>
</feature>
<keyword evidence="1" id="KW-1133">Transmembrane helix</keyword>
<feature type="transmembrane region" description="Helical" evidence="1">
    <location>
        <begin position="424"/>
        <end position="444"/>
    </location>
</feature>
<evidence type="ECO:0000256" key="1">
    <source>
        <dbReference type="SAM" id="Phobius"/>
    </source>
</evidence>
<comment type="caution">
    <text evidence="2">The sequence shown here is derived from an EMBL/GenBank/DDBJ whole genome shotgun (WGS) entry which is preliminary data.</text>
</comment>
<accession>A0ABR7EIB8</accession>
<proteinExistence type="predicted"/>
<dbReference type="RefSeq" id="WP_186858953.1">
    <property type="nucleotide sequence ID" value="NZ_JACOON010000008.1"/>
</dbReference>
<dbReference type="Pfam" id="PF19528">
    <property type="entry name" value="DUF6056"/>
    <property type="match status" value="1"/>
</dbReference>
<evidence type="ECO:0008006" key="4">
    <source>
        <dbReference type="Google" id="ProtNLM"/>
    </source>
</evidence>
<feature type="transmembrane region" description="Helical" evidence="1">
    <location>
        <begin position="396"/>
        <end position="412"/>
    </location>
</feature>
<feature type="transmembrane region" description="Helical" evidence="1">
    <location>
        <begin position="122"/>
        <end position="140"/>
    </location>
</feature>
<name>A0ABR7EIB8_9FIRM</name>
<feature type="transmembrane region" description="Helical" evidence="1">
    <location>
        <begin position="146"/>
        <end position="164"/>
    </location>
</feature>
<reference evidence="2 3" key="1">
    <citation type="submission" date="2020-08" db="EMBL/GenBank/DDBJ databases">
        <title>Genome public.</title>
        <authorList>
            <person name="Liu C."/>
            <person name="Sun Q."/>
        </authorList>
    </citation>
    <scope>NUCLEOTIDE SEQUENCE [LARGE SCALE GENOMIC DNA]</scope>
    <source>
        <strain evidence="2 3">NSJ-35</strain>
    </source>
</reference>
<feature type="transmembrane region" description="Helical" evidence="1">
    <location>
        <begin position="300"/>
        <end position="319"/>
    </location>
</feature>
<organism evidence="2 3">
    <name type="scientific">Christensenella tenuis</name>
    <dbReference type="NCBI Taxonomy" id="2763033"/>
    <lineage>
        <taxon>Bacteria</taxon>
        <taxon>Bacillati</taxon>
        <taxon>Bacillota</taxon>
        <taxon>Clostridia</taxon>
        <taxon>Christensenellales</taxon>
        <taxon>Christensenellaceae</taxon>
        <taxon>Christensenella</taxon>
    </lineage>
</organism>
<keyword evidence="1" id="KW-0472">Membrane</keyword>
<dbReference type="PROSITE" id="PS51257">
    <property type="entry name" value="PROKAR_LIPOPROTEIN"/>
    <property type="match status" value="1"/>
</dbReference>
<evidence type="ECO:0000313" key="2">
    <source>
        <dbReference type="EMBL" id="MBC5649503.1"/>
    </source>
</evidence>
<dbReference type="Proteomes" id="UP000606889">
    <property type="component" value="Unassembled WGS sequence"/>
</dbReference>
<keyword evidence="1" id="KW-0812">Transmembrane</keyword>
<feature type="transmembrane region" description="Helical" evidence="1">
    <location>
        <begin position="367"/>
        <end position="390"/>
    </location>
</feature>
<sequence>MERTLGNYQSFWKKTAVWPYWPIVLLGCIYFIIHLRISPNFADDQVFASIAAADGFNIFQYSVSRYLTWSSRTLLEVLLMWSVSVPPVLWKICDTLIIVAVGVFLSKLLLRDEHRMQGNMAIAALLLLIPYQMMSSAGWIATTVNYIWPLAFGLISLYPLRKLADGKKIKGYEYVLYSACLLFGANQEQMCAILAAIYGFFTIYMFVKKKIHIYVFIQFILCILSLVYILLAPGNDVRTVQETARWYPEHGTFSLMQKVMLGIVAAGKDIIFNKNWPFLILCILSCVLVWQKSEKVSNRIFALVPPFFAASLFAFLPYSAGYQALLSNLEVLTASTKTAAVAVVSICVLACLIYSLRLVFRRSAHFWLTLGILFLGFASRVAIGLSPTIWASLDRTALFFLVSLIACIVFLLNEWDFKNKNATFLLLIVLVSLGVYGGVSNFFAVV</sequence>
<dbReference type="EMBL" id="JACOON010000008">
    <property type="protein sequence ID" value="MBC5649503.1"/>
    <property type="molecule type" value="Genomic_DNA"/>
</dbReference>
<keyword evidence="3" id="KW-1185">Reference proteome</keyword>
<dbReference type="InterPro" id="IPR045691">
    <property type="entry name" value="DUF6056"/>
</dbReference>
<protein>
    <recommendedName>
        <fullName evidence="4">Glucosyltransferase</fullName>
    </recommendedName>
</protein>
<evidence type="ECO:0000313" key="3">
    <source>
        <dbReference type="Proteomes" id="UP000606889"/>
    </source>
</evidence>
<feature type="transmembrane region" description="Helical" evidence="1">
    <location>
        <begin position="211"/>
        <end position="231"/>
    </location>
</feature>